<accession>A0A7W5FN19</accession>
<dbReference type="Proteomes" id="UP000570361">
    <property type="component" value="Unassembled WGS sequence"/>
</dbReference>
<gene>
    <name evidence="1" type="ORF">FHS18_002913</name>
</gene>
<proteinExistence type="predicted"/>
<name>A0A7W5FN19_9BACL</name>
<dbReference type="RefSeq" id="WP_183600723.1">
    <property type="nucleotide sequence ID" value="NZ_JACHXK010000005.1"/>
</dbReference>
<evidence type="ECO:0000313" key="2">
    <source>
        <dbReference type="Proteomes" id="UP000570361"/>
    </source>
</evidence>
<protein>
    <submittedName>
        <fullName evidence="1">Uncharacterized protein</fullName>
    </submittedName>
</protein>
<evidence type="ECO:0000313" key="1">
    <source>
        <dbReference type="EMBL" id="MBB3110846.1"/>
    </source>
</evidence>
<dbReference type="AlphaFoldDB" id="A0A7W5FN19"/>
<comment type="caution">
    <text evidence="1">The sequence shown here is derived from an EMBL/GenBank/DDBJ whole genome shotgun (WGS) entry which is preliminary data.</text>
</comment>
<dbReference type="EMBL" id="JACHXK010000005">
    <property type="protein sequence ID" value="MBB3110846.1"/>
    <property type="molecule type" value="Genomic_DNA"/>
</dbReference>
<reference evidence="1 2" key="1">
    <citation type="submission" date="2020-08" db="EMBL/GenBank/DDBJ databases">
        <title>Genomic Encyclopedia of Type Strains, Phase III (KMG-III): the genomes of soil and plant-associated and newly described type strains.</title>
        <authorList>
            <person name="Whitman W."/>
        </authorList>
    </citation>
    <scope>NUCLEOTIDE SEQUENCE [LARGE SCALE GENOMIC DNA]</scope>
    <source>
        <strain evidence="1 2">CECT 5862</strain>
    </source>
</reference>
<keyword evidence="2" id="KW-1185">Reference proteome</keyword>
<organism evidence="1 2">
    <name type="scientific">Paenibacillus phyllosphaerae</name>
    <dbReference type="NCBI Taxonomy" id="274593"/>
    <lineage>
        <taxon>Bacteria</taxon>
        <taxon>Bacillati</taxon>
        <taxon>Bacillota</taxon>
        <taxon>Bacilli</taxon>
        <taxon>Bacillales</taxon>
        <taxon>Paenibacillaceae</taxon>
        <taxon>Paenibacillus</taxon>
    </lineage>
</organism>
<sequence>MNHPAHAMSKAEAMDKLIEAYSEPWSSSAIIDIVREAFSLDLNALSDLVRPPRDVFEDFLSQRQDAPITGTDIRRRLNEAVGINLDGLSALDGARFSLFSKGQWMVRGERDLFVIHTGPGDIDATILTTDHYVQLTGTTELPPQLKDDLTALGYRYDETKQVYTYSDPGGNAVPDAFKGQTIRAIRQAIGQLAP</sequence>